<dbReference type="EMBL" id="BAAADE010000001">
    <property type="protein sequence ID" value="GAA0589172.1"/>
    <property type="molecule type" value="Genomic_DNA"/>
</dbReference>
<organism evidence="2 3">
    <name type="scientific">Paenochrobactrum glaciei</name>
    <dbReference type="NCBI Taxonomy" id="486407"/>
    <lineage>
        <taxon>Bacteria</taxon>
        <taxon>Pseudomonadati</taxon>
        <taxon>Pseudomonadota</taxon>
        <taxon>Alphaproteobacteria</taxon>
        <taxon>Hyphomicrobiales</taxon>
        <taxon>Brucellaceae</taxon>
        <taxon>Paenochrobactrum</taxon>
    </lineage>
</organism>
<dbReference type="RefSeq" id="WP_343799867.1">
    <property type="nucleotide sequence ID" value="NZ_BAAADE010000001.1"/>
</dbReference>
<gene>
    <name evidence="2" type="ORF">GCM10008943_00250</name>
</gene>
<dbReference type="Gene3D" id="3.90.550.10">
    <property type="entry name" value="Spore Coat Polysaccharide Biosynthesis Protein SpsA, Chain A"/>
    <property type="match status" value="1"/>
</dbReference>
<proteinExistence type="predicted"/>
<evidence type="ECO:0000259" key="1">
    <source>
        <dbReference type="Pfam" id="PF00535"/>
    </source>
</evidence>
<dbReference type="CDD" id="cd00761">
    <property type="entry name" value="Glyco_tranf_GTA_type"/>
    <property type="match status" value="1"/>
</dbReference>
<keyword evidence="3" id="KW-1185">Reference proteome</keyword>
<sequence>MLNYGYIELADLNIKVSYPSQISFLLEGILKPVQDRMNYGYEILIIIKPEGGILIKNKNSSYERSSNLKNLLNDLIIFSLSLFGSKDGDSKQKLIKGSALAYANKGIVIVGNDNKSRHLLVNLMLQHAFDYVGGEQVVVTPAGILPMGLPLITERSITNSVLSSPVWDRNRIAVTDQTTTVVPIKAWLSVKKNITPAMIISIDQGTGETSVRIDDTIDIPELQGADTETIKLRFCFSGENDISLEVVKFIKHLVSHNYNRDEAKAFVDGLSAVASEQNGRSTPLVAKKYPRKLTIGMATHDDYDGVYFSLQSLRMHHPEILEQAEFIIVDNNPAGVCASHLRHLTDIIDNVQYIPYASKNGTSVRNIFFEEARTDYVLSIDCHVLINPGAIQKLLNHFDENPDTKDFLQGPLVLDNLSSIYTHYQADWKRGNYGYWGTDPRGEDENAPPFDIPMQGVGLFACRRDAWPGFNPLFRGFGADEGYLHEKARQAGGRTLCLPFLRWVHRFGRPFGVNYPLDWPNKIRNYLIGFHELGLDINEVKNHFREYIGEATANPIFQDIENELLYVHNIDIRSN</sequence>
<dbReference type="SUPFAM" id="SSF53448">
    <property type="entry name" value="Nucleotide-diphospho-sugar transferases"/>
    <property type="match status" value="1"/>
</dbReference>
<dbReference type="Pfam" id="PF00535">
    <property type="entry name" value="Glycos_transf_2"/>
    <property type="match status" value="1"/>
</dbReference>
<name>A0ABN1FEK3_9HYPH</name>
<dbReference type="InterPro" id="IPR001173">
    <property type="entry name" value="Glyco_trans_2-like"/>
</dbReference>
<evidence type="ECO:0000313" key="2">
    <source>
        <dbReference type="EMBL" id="GAA0589172.1"/>
    </source>
</evidence>
<comment type="caution">
    <text evidence="2">The sequence shown here is derived from an EMBL/GenBank/DDBJ whole genome shotgun (WGS) entry which is preliminary data.</text>
</comment>
<feature type="domain" description="Glycosyltransferase 2-like" evidence="1">
    <location>
        <begin position="295"/>
        <end position="465"/>
    </location>
</feature>
<evidence type="ECO:0000313" key="3">
    <source>
        <dbReference type="Proteomes" id="UP001424441"/>
    </source>
</evidence>
<dbReference type="Proteomes" id="UP001424441">
    <property type="component" value="Unassembled WGS sequence"/>
</dbReference>
<reference evidence="2 3" key="1">
    <citation type="journal article" date="2019" name="Int. J. Syst. Evol. Microbiol.">
        <title>The Global Catalogue of Microorganisms (GCM) 10K type strain sequencing project: providing services to taxonomists for standard genome sequencing and annotation.</title>
        <authorList>
            <consortium name="The Broad Institute Genomics Platform"/>
            <consortium name="The Broad Institute Genome Sequencing Center for Infectious Disease"/>
            <person name="Wu L."/>
            <person name="Ma J."/>
        </authorList>
    </citation>
    <scope>NUCLEOTIDE SEQUENCE [LARGE SCALE GENOMIC DNA]</scope>
    <source>
        <strain evidence="2 3">JCM 15115</strain>
    </source>
</reference>
<dbReference type="InterPro" id="IPR029044">
    <property type="entry name" value="Nucleotide-diphossugar_trans"/>
</dbReference>
<accession>A0ABN1FEK3</accession>
<protein>
    <recommendedName>
        <fullName evidence="1">Glycosyltransferase 2-like domain-containing protein</fullName>
    </recommendedName>
</protein>